<dbReference type="GeneID" id="108701186"/>
<keyword evidence="2" id="KW-0479">Metal-binding</keyword>
<keyword evidence="5" id="KW-0391">Immunity</keyword>
<evidence type="ECO:0000256" key="5">
    <source>
        <dbReference type="ARBA" id="ARBA00022859"/>
    </source>
</evidence>
<evidence type="ECO:0000256" key="2">
    <source>
        <dbReference type="ARBA" id="ARBA00022723"/>
    </source>
</evidence>
<dbReference type="InterPro" id="IPR043136">
    <property type="entry name" value="B30.2/SPRY_sf"/>
</dbReference>
<dbReference type="RefSeq" id="XP_018090972.1">
    <property type="nucleotide sequence ID" value="XM_018235483.1"/>
</dbReference>
<dbReference type="Pfam" id="PF13765">
    <property type="entry name" value="PRY"/>
    <property type="match status" value="1"/>
</dbReference>
<organism evidence="7 8">
    <name type="scientific">Xenopus laevis</name>
    <name type="common">African clawed frog</name>
    <dbReference type="NCBI Taxonomy" id="8355"/>
    <lineage>
        <taxon>Eukaryota</taxon>
        <taxon>Metazoa</taxon>
        <taxon>Chordata</taxon>
        <taxon>Craniata</taxon>
        <taxon>Vertebrata</taxon>
        <taxon>Euteleostomi</taxon>
        <taxon>Amphibia</taxon>
        <taxon>Batrachia</taxon>
        <taxon>Anura</taxon>
        <taxon>Pipoidea</taxon>
        <taxon>Pipidae</taxon>
        <taxon>Xenopodinae</taxon>
        <taxon>Xenopus</taxon>
        <taxon>Xenopus</taxon>
    </lineage>
</organism>
<dbReference type="Pfam" id="PF13445">
    <property type="entry name" value="zf-RING_UBOX"/>
    <property type="match status" value="1"/>
</dbReference>
<keyword evidence="4" id="KW-0862">Zinc</keyword>
<dbReference type="Gene3D" id="3.30.160.60">
    <property type="entry name" value="Classic Zinc Finger"/>
    <property type="match status" value="1"/>
</dbReference>
<evidence type="ECO:0000313" key="7">
    <source>
        <dbReference type="Proteomes" id="UP000186698"/>
    </source>
</evidence>
<dbReference type="OMA" id="ETPARFW"/>
<evidence type="ECO:0000256" key="1">
    <source>
        <dbReference type="ARBA" id="ARBA00022588"/>
    </source>
</evidence>
<dbReference type="SMART" id="SM00184">
    <property type="entry name" value="RING"/>
    <property type="match status" value="1"/>
</dbReference>
<protein>
    <submittedName>
        <fullName evidence="8">E3 ubiquitin/ISG15 ligase TRIM25</fullName>
    </submittedName>
</protein>
<evidence type="ECO:0000313" key="8">
    <source>
        <dbReference type="RefSeq" id="XP_018090972.1"/>
    </source>
</evidence>
<dbReference type="InterPro" id="IPR051051">
    <property type="entry name" value="E3_ubiq-ligase_TRIM/RNF"/>
</dbReference>
<dbReference type="SMART" id="SM00449">
    <property type="entry name" value="SPRY"/>
    <property type="match status" value="1"/>
</dbReference>
<dbReference type="KEGG" id="xla:108701186"/>
<dbReference type="InterPro" id="IPR003877">
    <property type="entry name" value="SPRY_dom"/>
</dbReference>
<dbReference type="InterPro" id="IPR017907">
    <property type="entry name" value="Znf_RING_CS"/>
</dbReference>
<dbReference type="PANTHER" id="PTHR25465:SF51">
    <property type="entry name" value="TRIPARTITE MOTIF-CONTAINING PROTEIN 60"/>
    <property type="match status" value="1"/>
</dbReference>
<dbReference type="SUPFAM" id="SSF57850">
    <property type="entry name" value="RING/U-box"/>
    <property type="match status" value="1"/>
</dbReference>
<dbReference type="GO" id="GO:0005737">
    <property type="term" value="C:cytoplasm"/>
    <property type="evidence" value="ECO:0007669"/>
    <property type="project" value="UniProtKB-ARBA"/>
</dbReference>
<accession>A0A1L8EUU6</accession>
<dbReference type="InterPro" id="IPR001870">
    <property type="entry name" value="B30.2/SPRY"/>
</dbReference>
<dbReference type="CDD" id="cd16597">
    <property type="entry name" value="RING-HC_TRIM25_C-IV"/>
    <property type="match status" value="1"/>
</dbReference>
<dbReference type="InterPro" id="IPR013083">
    <property type="entry name" value="Znf_RING/FYVE/PHD"/>
</dbReference>
<reference evidence="8" key="1">
    <citation type="submission" date="2025-08" db="UniProtKB">
        <authorList>
            <consortium name="RefSeq"/>
        </authorList>
    </citation>
    <scope>IDENTIFICATION</scope>
    <source>
        <strain evidence="8">J_2021</strain>
        <tissue evidence="8">Erythrocytes</tissue>
    </source>
</reference>
<dbReference type="SUPFAM" id="SSF57845">
    <property type="entry name" value="B-box zinc-binding domain"/>
    <property type="match status" value="1"/>
</dbReference>
<dbReference type="InterPro" id="IPR013320">
    <property type="entry name" value="ConA-like_dom_sf"/>
</dbReference>
<dbReference type="Gene3D" id="3.30.40.10">
    <property type="entry name" value="Zinc/RING finger domain, C3HC4 (zinc finger)"/>
    <property type="match status" value="1"/>
</dbReference>
<proteinExistence type="predicted"/>
<dbReference type="Proteomes" id="UP000186698">
    <property type="component" value="Chromosome 9_10L"/>
</dbReference>
<evidence type="ECO:0000256" key="3">
    <source>
        <dbReference type="ARBA" id="ARBA00022771"/>
    </source>
</evidence>
<dbReference type="PROSITE" id="PS50119">
    <property type="entry name" value="ZF_BBOX"/>
    <property type="match status" value="1"/>
</dbReference>
<dbReference type="Gene3D" id="2.60.120.920">
    <property type="match status" value="1"/>
</dbReference>
<dbReference type="PROSITE" id="PS00518">
    <property type="entry name" value="ZF_RING_1"/>
    <property type="match status" value="1"/>
</dbReference>
<dbReference type="CDD" id="cd12891">
    <property type="entry name" value="SPRY_PRY_C-I_2"/>
    <property type="match status" value="1"/>
</dbReference>
<dbReference type="InterPro" id="IPR000315">
    <property type="entry name" value="Znf_B-box"/>
</dbReference>
<dbReference type="AlphaFoldDB" id="A0A1L8EUU6"/>
<dbReference type="OrthoDB" id="9410880at2759"/>
<keyword evidence="6" id="KW-0175">Coiled coil</keyword>
<dbReference type="SUPFAM" id="SSF49899">
    <property type="entry name" value="Concanavalin A-like lectins/glucanases"/>
    <property type="match status" value="1"/>
</dbReference>
<dbReference type="InterPro" id="IPR027370">
    <property type="entry name" value="Znf-RING_euk"/>
</dbReference>
<keyword evidence="7" id="KW-1185">Reference proteome</keyword>
<dbReference type="GO" id="GO:0045087">
    <property type="term" value="P:innate immune response"/>
    <property type="evidence" value="ECO:0007669"/>
    <property type="project" value="UniProtKB-KW"/>
</dbReference>
<dbReference type="PaxDb" id="8355-A0A1L8EUU6"/>
<keyword evidence="3" id="KW-0863">Zinc-finger</keyword>
<keyword evidence="1" id="KW-0399">Innate immunity</keyword>
<evidence type="ECO:0000256" key="4">
    <source>
        <dbReference type="ARBA" id="ARBA00022833"/>
    </source>
</evidence>
<dbReference type="SMART" id="SM00589">
    <property type="entry name" value="PRY"/>
    <property type="match status" value="1"/>
</dbReference>
<dbReference type="PROSITE" id="PS50089">
    <property type="entry name" value="ZF_RING_2"/>
    <property type="match status" value="1"/>
</dbReference>
<keyword evidence="8" id="KW-0436">Ligase</keyword>
<dbReference type="Bgee" id="108701186">
    <property type="expression patterns" value="Expressed in liver and 1 other cell type or tissue"/>
</dbReference>
<dbReference type="InterPro" id="IPR001841">
    <property type="entry name" value="Znf_RING"/>
</dbReference>
<evidence type="ECO:0000256" key="6">
    <source>
        <dbReference type="ARBA" id="ARBA00023054"/>
    </source>
</evidence>
<dbReference type="PRINTS" id="PR01407">
    <property type="entry name" value="BUTYPHLNCDUF"/>
</dbReference>
<gene>
    <name evidence="8" type="primary">LOC108701186</name>
</gene>
<dbReference type="InterPro" id="IPR006574">
    <property type="entry name" value="PRY"/>
</dbReference>
<sequence>MELAAVREELTCSICQEAYKDPVTLVCAHNFCLHCISRTWDSQWEREAECSCPECRQTFYRRPELKKNLTLCKIVKAVMGNQPEPKDTGMFCTYCLHASVTASKTCLLCEAYLCPNHLRVHCKSGEHVLSELSSSSCVVHKKLLNYYCFDDKICICESCCCERQHKDHYQKHVRVASKNRKNELQKFLEKLIFKNKAIEKKLQRLLDQRYKEEPGRGIWNRKPPFPAFEHIYSLKTKRGQLISKIHHIKLLCNTENPLTVLQGWEPDNVDYCEVESDQENDLALKDLLVTAVIGLHRRRIFLTEDSNDTILDINTAGNYMTLSDDLRAASWSKTNKYRPETPARFWCAQVLSSRSFSSGRHYWKIETSNPGNWMVGMAYTSIKRKGDESRMGYNDKSWVLTRGDKGYSIIHNAREVILPHTFSNEEIGIYLEFEGGRLSFFELSDPIRHLYTFTATFTEPLHIILSVHSGWVRL</sequence>
<dbReference type="GO" id="GO:0016874">
    <property type="term" value="F:ligase activity"/>
    <property type="evidence" value="ECO:0007669"/>
    <property type="project" value="UniProtKB-KW"/>
</dbReference>
<dbReference type="InterPro" id="IPR003879">
    <property type="entry name" value="Butyrophylin_SPRY"/>
</dbReference>
<dbReference type="Pfam" id="PF00622">
    <property type="entry name" value="SPRY"/>
    <property type="match status" value="1"/>
</dbReference>
<dbReference type="PROSITE" id="PS50188">
    <property type="entry name" value="B302_SPRY"/>
    <property type="match status" value="1"/>
</dbReference>
<name>A0A1L8EUU6_XENLA</name>
<dbReference type="GO" id="GO:0008270">
    <property type="term" value="F:zinc ion binding"/>
    <property type="evidence" value="ECO:0007669"/>
    <property type="project" value="UniProtKB-KW"/>
</dbReference>
<dbReference type="PANTHER" id="PTHR25465">
    <property type="entry name" value="B-BOX DOMAIN CONTAINING"/>
    <property type="match status" value="1"/>
</dbReference>